<organism evidence="3 4">
    <name type="scientific">endosymbiont of Escarpia spicata</name>
    <dbReference type="NCBI Taxonomy" id="2200908"/>
    <lineage>
        <taxon>Bacteria</taxon>
        <taxon>Pseudomonadati</taxon>
        <taxon>Pseudomonadota</taxon>
        <taxon>Gammaproteobacteria</taxon>
        <taxon>sulfur-oxidizing symbionts</taxon>
    </lineage>
</organism>
<protein>
    <recommendedName>
        <fullName evidence="5">Prepilin-type N-terminal cleavage/methylation domain-containing protein</fullName>
    </recommendedName>
</protein>
<gene>
    <name evidence="3" type="ORF">DIZ78_11255</name>
</gene>
<evidence type="ECO:0008006" key="5">
    <source>
        <dbReference type="Google" id="ProtNLM"/>
    </source>
</evidence>
<dbReference type="EMBL" id="QFXE01000013">
    <property type="protein sequence ID" value="RDH85508.1"/>
    <property type="molecule type" value="Genomic_DNA"/>
</dbReference>
<dbReference type="Proteomes" id="UP000254771">
    <property type="component" value="Unassembled WGS sequence"/>
</dbReference>
<keyword evidence="2" id="KW-1133">Transmembrane helix</keyword>
<feature type="compositionally biased region" description="Acidic residues" evidence="1">
    <location>
        <begin position="163"/>
        <end position="179"/>
    </location>
</feature>
<accession>A0A370DKT1</accession>
<feature type="compositionally biased region" description="Acidic residues" evidence="1">
    <location>
        <begin position="214"/>
        <end position="236"/>
    </location>
</feature>
<keyword evidence="2" id="KW-0472">Membrane</keyword>
<sequence length="366" mass="39210">MTAVTNHNQGYTYVELMLAVVLAGMLVLGLSGVVGNALQTGDLVHEKNDLTRQARLAMQRMVRVVSHTRSLLLPLNDNPNSNWPENIREQTVPASPPVGDSTLATAVLAVTLPAYQDLDNNGIPDADNDGDGQIDEDIGADNNFDAAPGIYLIDDNGNGVLDDSADADPPSDNDEDGVAIEETLNALDDDGDGSIDEDLSADVSGDGESGVIGVDDDLSGSVDEDNKNDDDEDGQVDEDWYDSLVFYLDNGVLKERNPVPWDANSDSQVTGADFITSDLAENVTYFRIERIPQGGDLYQLVDLTLELTAPASGETISLQTRVRVGGIVMGRVRAAHPTQCVCCISWRTLRNASTVGCAVRTITSQW</sequence>
<comment type="caution">
    <text evidence="3">The sequence shown here is derived from an EMBL/GenBank/DDBJ whole genome shotgun (WGS) entry which is preliminary data.</text>
</comment>
<evidence type="ECO:0000313" key="4">
    <source>
        <dbReference type="Proteomes" id="UP000254771"/>
    </source>
</evidence>
<evidence type="ECO:0000313" key="3">
    <source>
        <dbReference type="EMBL" id="RDH85508.1"/>
    </source>
</evidence>
<feature type="region of interest" description="Disordered" evidence="1">
    <location>
        <begin position="118"/>
        <end position="236"/>
    </location>
</feature>
<dbReference type="AlphaFoldDB" id="A0A370DKT1"/>
<keyword evidence="4" id="KW-1185">Reference proteome</keyword>
<reference evidence="3 4" key="1">
    <citation type="journal article" date="2018" name="ISME J.">
        <title>Endosymbiont genomes yield clues of tubeworm success.</title>
        <authorList>
            <person name="Li Y."/>
            <person name="Liles M.R."/>
            <person name="Halanych K.M."/>
        </authorList>
    </citation>
    <scope>NUCLEOTIDE SEQUENCE [LARGE SCALE GENOMIC DNA]</scope>
    <source>
        <strain evidence="3">A1462</strain>
    </source>
</reference>
<evidence type="ECO:0000256" key="1">
    <source>
        <dbReference type="SAM" id="MobiDB-lite"/>
    </source>
</evidence>
<name>A0A370DKT1_9GAMM</name>
<keyword evidence="2" id="KW-0812">Transmembrane</keyword>
<feature type="compositionally biased region" description="Acidic residues" evidence="1">
    <location>
        <begin position="187"/>
        <end position="200"/>
    </location>
</feature>
<feature type="transmembrane region" description="Helical" evidence="2">
    <location>
        <begin position="16"/>
        <end position="38"/>
    </location>
</feature>
<evidence type="ECO:0000256" key="2">
    <source>
        <dbReference type="SAM" id="Phobius"/>
    </source>
</evidence>
<proteinExistence type="predicted"/>
<feature type="compositionally biased region" description="Acidic residues" evidence="1">
    <location>
        <begin position="126"/>
        <end position="139"/>
    </location>
</feature>